<accession>A0A9W4UFA0</accession>
<dbReference type="PANTHER" id="PTHR10039:SF5">
    <property type="entry name" value="NACHT DOMAIN-CONTAINING PROTEIN"/>
    <property type="match status" value="1"/>
</dbReference>
<evidence type="ECO:0000313" key="3">
    <source>
        <dbReference type="EMBL" id="CAI6333942.1"/>
    </source>
</evidence>
<evidence type="ECO:0000259" key="2">
    <source>
        <dbReference type="Pfam" id="PF24883"/>
    </source>
</evidence>
<proteinExistence type="predicted"/>
<protein>
    <recommendedName>
        <fullName evidence="2">Nephrocystin 3-like N-terminal domain-containing protein</fullName>
    </recommendedName>
</protein>
<dbReference type="InterPro" id="IPR027417">
    <property type="entry name" value="P-loop_NTPase"/>
</dbReference>
<evidence type="ECO:0000256" key="1">
    <source>
        <dbReference type="ARBA" id="ARBA00022737"/>
    </source>
</evidence>
<keyword evidence="4" id="KW-1185">Reference proteome</keyword>
<organism evidence="3 4">
    <name type="scientific">Periconia digitata</name>
    <dbReference type="NCBI Taxonomy" id="1303443"/>
    <lineage>
        <taxon>Eukaryota</taxon>
        <taxon>Fungi</taxon>
        <taxon>Dikarya</taxon>
        <taxon>Ascomycota</taxon>
        <taxon>Pezizomycotina</taxon>
        <taxon>Dothideomycetes</taxon>
        <taxon>Pleosporomycetidae</taxon>
        <taxon>Pleosporales</taxon>
        <taxon>Massarineae</taxon>
        <taxon>Periconiaceae</taxon>
        <taxon>Periconia</taxon>
    </lineage>
</organism>
<dbReference type="SUPFAM" id="SSF52540">
    <property type="entry name" value="P-loop containing nucleoside triphosphate hydrolases"/>
    <property type="match status" value="1"/>
</dbReference>
<gene>
    <name evidence="3" type="ORF">PDIGIT_LOCUS6994</name>
</gene>
<dbReference type="Proteomes" id="UP001152607">
    <property type="component" value="Unassembled WGS sequence"/>
</dbReference>
<dbReference type="OrthoDB" id="194358at2759"/>
<sequence>MCGSIGPQQSHLPPSAEGHVSPLSFLCNGSARDDPPHYSFYTYVNSQLVCRDATVIRNVVREDILMSGHASRSLQYHNVWLLRVGPAPLLSLKFFTSSIALHLTMEPLVAIGLVSNIFQLVEVGRHVATIANDIRRSHSGFSGEALRLRESAAIVKENLKKATSSSAQDTEQTEFHNYAKRMQICMDAYISKVENLREKQLNSRGPRYWTICKATITMWWKEAELREALEDIKAIESKITAHIIAVYVPAMNLSMKDFLEQGAQSDTDLLHKMEELRKLVQVNMDSADKTTAEIYKAIQDWFTRRENGKTQRRCLNKLCFPEIWSRCDLVADAHKKTFAWILESQDSLSEGQKESNFRKWLACKDRNANIFWVSGKPGAGKSTLMKFLANQEHRVLTHLQEWAGTRRIDLIKDYFWKQGSPIQQSLEGLLRSILFQILLNHPYMINIAFPGAEWLYGGSDVKFSVSSLKAALPRILEMAESRGIHFMFLIDGMDEFDDNPKPSKETGDPDELMKFLQQFRARLNVKVCVSSRPYNAFIEEFGKNQECWIRIENLTRDDIRAYIHEELEQKEIFRRLSHDDDTDYAELVREMIDSAQGVFLWVHLVLKDLSRALLDGAEFTGLQEHLRRMPQELEDLYRHLLASPRLLANDDAIMLLLSMIHLAETRPNLELGTPPLIHAFMNPRRIEPHMRENKCSLDYFEKLHDKMIRLANAYFAGLLDYCPWPRYNPERRLFASGFVFSHRTVWDYLSRKATVAHLYAKIDYTWDDFETCFLHGLIVTLQMSICLCSEKAYHDGIYDLWQLVGLTTYQLLENIDPDRDWNLIKHLNSLICARIPNNDEWSSLLALMMMRIDHKDLCTTHDDSFTFDHVIYYVACFDKNEWILQRLLREEPGLAASASRLMYLTCMRRVLKMERMQILFDAGANPNQDFKGVTPWKQILVTAYQNINRCVKRDGEFSEEDLPLLHRVGAILELFLRRGVDVGGSCALICGPTGMPASIRISRGQLSEWDVKFTAPTKSLFYDIVRRFRRSNTEPSGLNSVDLAELENGQVEDIADIVERARNIFWEERRKKLKEKKEQCG</sequence>
<keyword evidence="1" id="KW-0677">Repeat</keyword>
<reference evidence="3" key="1">
    <citation type="submission" date="2023-01" db="EMBL/GenBank/DDBJ databases">
        <authorList>
            <person name="Van Ghelder C."/>
            <person name="Rancurel C."/>
        </authorList>
    </citation>
    <scope>NUCLEOTIDE SEQUENCE</scope>
    <source>
        <strain evidence="3">CNCM I-4278</strain>
    </source>
</reference>
<evidence type="ECO:0000313" key="4">
    <source>
        <dbReference type="Proteomes" id="UP001152607"/>
    </source>
</evidence>
<dbReference type="EMBL" id="CAOQHR010000004">
    <property type="protein sequence ID" value="CAI6333942.1"/>
    <property type="molecule type" value="Genomic_DNA"/>
</dbReference>
<dbReference type="Pfam" id="PF24883">
    <property type="entry name" value="NPHP3_N"/>
    <property type="match status" value="1"/>
</dbReference>
<dbReference type="AlphaFoldDB" id="A0A9W4UFA0"/>
<dbReference type="InterPro" id="IPR056884">
    <property type="entry name" value="NPHP3-like_N"/>
</dbReference>
<dbReference type="PANTHER" id="PTHR10039">
    <property type="entry name" value="AMELOGENIN"/>
    <property type="match status" value="1"/>
</dbReference>
<feature type="domain" description="Nephrocystin 3-like N-terminal" evidence="2">
    <location>
        <begin position="353"/>
        <end position="532"/>
    </location>
</feature>
<dbReference type="Gene3D" id="3.40.50.300">
    <property type="entry name" value="P-loop containing nucleotide triphosphate hydrolases"/>
    <property type="match status" value="1"/>
</dbReference>
<name>A0A9W4UFA0_9PLEO</name>
<comment type="caution">
    <text evidence="3">The sequence shown here is derived from an EMBL/GenBank/DDBJ whole genome shotgun (WGS) entry which is preliminary data.</text>
</comment>